<dbReference type="KEGG" id="noa:BKM31_23225"/>
<feature type="transmembrane region" description="Helical" evidence="5">
    <location>
        <begin position="242"/>
        <end position="264"/>
    </location>
</feature>
<dbReference type="CDD" id="cd06174">
    <property type="entry name" value="MFS"/>
    <property type="match status" value="1"/>
</dbReference>
<feature type="transmembrane region" description="Helical" evidence="5">
    <location>
        <begin position="157"/>
        <end position="178"/>
    </location>
</feature>
<name>A0A1V0A1A1_9ACTN</name>
<evidence type="ECO:0000256" key="1">
    <source>
        <dbReference type="ARBA" id="ARBA00004651"/>
    </source>
</evidence>
<evidence type="ECO:0000256" key="2">
    <source>
        <dbReference type="ARBA" id="ARBA00022692"/>
    </source>
</evidence>
<dbReference type="PROSITE" id="PS50850">
    <property type="entry name" value="MFS"/>
    <property type="match status" value="1"/>
</dbReference>
<evidence type="ECO:0000256" key="4">
    <source>
        <dbReference type="ARBA" id="ARBA00023136"/>
    </source>
</evidence>
<feature type="transmembrane region" description="Helical" evidence="5">
    <location>
        <begin position="98"/>
        <end position="121"/>
    </location>
</feature>
<dbReference type="AlphaFoldDB" id="A0A1V0A1A1"/>
<dbReference type="InterPro" id="IPR011701">
    <property type="entry name" value="MFS"/>
</dbReference>
<protein>
    <submittedName>
        <fullName evidence="7">MFS transporter</fullName>
    </submittedName>
</protein>
<proteinExistence type="predicted"/>
<feature type="transmembrane region" description="Helical" evidence="5">
    <location>
        <begin position="127"/>
        <end position="145"/>
    </location>
</feature>
<sequence>MATPPTADPSSGTRTSGDLPRASAGYIFWMMAANFGISMAFVVPLSFSLAVRIDELAPGREEVLGYVTGTAQTIYLVLSPLLGVWSDRTRSRLGRRRPFMLAGLALGLTALACIAVAPNVLLVGACWIVALLGWATAAQAILNVQADRIPEEQRGRIGGFTGLTGQIAPIVGVGITTAVTGSTFLVFVLPGLVGAALLAVFLVVGGEDDTRGAVHSAPVSVRTLASSYVFNPRKHPDFGWNWLGRLLFFLGLYFNTTFTTFFYAQRLDLPVREVAGTVAVIGVVGVVAAAVGAVGGGLLSDKLRRRRLFALVGALFFVAGGIVEAFAGSFLVLLAGSVLMQLAIAFFSAVDQAIVLAVLPSREEAGRYMAVVAFAHKLPSAVAPLIAPFVIGVGASAGSGEKNYTLLYLMGAALALAGGLLVFTRVKGVR</sequence>
<feature type="domain" description="Major facilitator superfamily (MFS) profile" evidence="6">
    <location>
        <begin position="24"/>
        <end position="430"/>
    </location>
</feature>
<feature type="transmembrane region" description="Helical" evidence="5">
    <location>
        <begin position="63"/>
        <end position="86"/>
    </location>
</feature>
<keyword evidence="3 5" id="KW-1133">Transmembrane helix</keyword>
<evidence type="ECO:0000313" key="8">
    <source>
        <dbReference type="Proteomes" id="UP000190797"/>
    </source>
</evidence>
<feature type="transmembrane region" description="Helical" evidence="5">
    <location>
        <begin position="26"/>
        <end position="51"/>
    </location>
</feature>
<dbReference type="PANTHER" id="PTHR23528">
    <property type="match status" value="1"/>
</dbReference>
<feature type="transmembrane region" description="Helical" evidence="5">
    <location>
        <begin position="380"/>
        <end position="399"/>
    </location>
</feature>
<dbReference type="STRING" id="1909395.BKM31_23225"/>
<dbReference type="SUPFAM" id="SSF103473">
    <property type="entry name" value="MFS general substrate transporter"/>
    <property type="match status" value="1"/>
</dbReference>
<evidence type="ECO:0000256" key="3">
    <source>
        <dbReference type="ARBA" id="ARBA00022989"/>
    </source>
</evidence>
<dbReference type="InterPro" id="IPR036259">
    <property type="entry name" value="MFS_trans_sf"/>
</dbReference>
<reference evidence="8" key="1">
    <citation type="journal article" date="2017" name="Med. Chem. Commun.">
        <title>Nonomuraea sp. ATCC 55076 harbours the largest actinomycete chromosome to date and the kistamicin biosynthetic gene cluster.</title>
        <authorList>
            <person name="Nazari B."/>
            <person name="Forneris C.C."/>
            <person name="Gibson M.I."/>
            <person name="Moon K."/>
            <person name="Schramma K.R."/>
            <person name="Seyedsayamdost M.R."/>
        </authorList>
    </citation>
    <scope>NUCLEOTIDE SEQUENCE [LARGE SCALE GENOMIC DNA]</scope>
    <source>
        <strain evidence="8">ATCC 55076</strain>
    </source>
</reference>
<organism evidence="7 8">
    <name type="scientific">[Actinomadura] parvosata subsp. kistnae</name>
    <dbReference type="NCBI Taxonomy" id="1909395"/>
    <lineage>
        <taxon>Bacteria</taxon>
        <taxon>Bacillati</taxon>
        <taxon>Actinomycetota</taxon>
        <taxon>Actinomycetes</taxon>
        <taxon>Streptosporangiales</taxon>
        <taxon>Streptosporangiaceae</taxon>
        <taxon>Nonomuraea</taxon>
    </lineage>
</organism>
<evidence type="ECO:0000256" key="5">
    <source>
        <dbReference type="SAM" id="Phobius"/>
    </source>
</evidence>
<feature type="transmembrane region" description="Helical" evidence="5">
    <location>
        <begin position="308"/>
        <end position="332"/>
    </location>
</feature>
<keyword evidence="8" id="KW-1185">Reference proteome</keyword>
<evidence type="ECO:0000259" key="6">
    <source>
        <dbReference type="PROSITE" id="PS50850"/>
    </source>
</evidence>
<feature type="transmembrane region" description="Helical" evidence="5">
    <location>
        <begin position="338"/>
        <end position="359"/>
    </location>
</feature>
<feature type="transmembrane region" description="Helical" evidence="5">
    <location>
        <begin position="276"/>
        <end position="299"/>
    </location>
</feature>
<dbReference type="RefSeq" id="WP_080040183.1">
    <property type="nucleotide sequence ID" value="NZ_CP017717.1"/>
</dbReference>
<dbReference type="EMBL" id="CP017717">
    <property type="protein sequence ID" value="AQZ63984.1"/>
    <property type="molecule type" value="Genomic_DNA"/>
</dbReference>
<evidence type="ECO:0000313" key="7">
    <source>
        <dbReference type="EMBL" id="AQZ63984.1"/>
    </source>
</evidence>
<dbReference type="GO" id="GO:0005886">
    <property type="term" value="C:plasma membrane"/>
    <property type="evidence" value="ECO:0007669"/>
    <property type="project" value="UniProtKB-SubCell"/>
</dbReference>
<dbReference type="InterPro" id="IPR020846">
    <property type="entry name" value="MFS_dom"/>
</dbReference>
<keyword evidence="4 5" id="KW-0472">Membrane</keyword>
<feature type="transmembrane region" description="Helical" evidence="5">
    <location>
        <begin position="184"/>
        <end position="204"/>
    </location>
</feature>
<keyword evidence="2 5" id="KW-0812">Transmembrane</keyword>
<dbReference type="Pfam" id="PF07690">
    <property type="entry name" value="MFS_1"/>
    <property type="match status" value="1"/>
</dbReference>
<feature type="transmembrane region" description="Helical" evidence="5">
    <location>
        <begin position="405"/>
        <end position="424"/>
    </location>
</feature>
<dbReference type="OrthoDB" id="7584869at2"/>
<dbReference type="Gene3D" id="1.20.1250.20">
    <property type="entry name" value="MFS general substrate transporter like domains"/>
    <property type="match status" value="2"/>
</dbReference>
<gene>
    <name evidence="7" type="ORF">BKM31_23225</name>
</gene>
<dbReference type="Proteomes" id="UP000190797">
    <property type="component" value="Chromosome"/>
</dbReference>
<dbReference type="PANTHER" id="PTHR23528:SF1">
    <property type="entry name" value="MAJOR FACILITATOR SUPERFAMILY (MFS) PROFILE DOMAIN-CONTAINING PROTEIN"/>
    <property type="match status" value="1"/>
</dbReference>
<comment type="subcellular location">
    <subcellularLocation>
        <location evidence="1">Cell membrane</location>
        <topology evidence="1">Multi-pass membrane protein</topology>
    </subcellularLocation>
</comment>
<accession>A0A1V0A1A1</accession>
<dbReference type="GO" id="GO:0022857">
    <property type="term" value="F:transmembrane transporter activity"/>
    <property type="evidence" value="ECO:0007669"/>
    <property type="project" value="InterPro"/>
</dbReference>